<dbReference type="Pfam" id="PF00072">
    <property type="entry name" value="Response_reg"/>
    <property type="match status" value="1"/>
</dbReference>
<dbReference type="Proteomes" id="UP000469462">
    <property type="component" value="Unassembled WGS sequence"/>
</dbReference>
<evidence type="ECO:0000313" key="12">
    <source>
        <dbReference type="Proteomes" id="UP000469462"/>
    </source>
</evidence>
<dbReference type="InterPro" id="IPR000792">
    <property type="entry name" value="Tscrpt_reg_LuxR_C"/>
</dbReference>
<dbReference type="OrthoDB" id="9802186at2"/>
<dbReference type="Gene3D" id="3.40.50.2300">
    <property type="match status" value="1"/>
</dbReference>
<dbReference type="SMART" id="SM00448">
    <property type="entry name" value="REC"/>
    <property type="match status" value="1"/>
</dbReference>
<dbReference type="PRINTS" id="PR00038">
    <property type="entry name" value="HTHLUXR"/>
</dbReference>
<evidence type="ECO:0000313" key="9">
    <source>
        <dbReference type="EMBL" id="KAB7651367.1"/>
    </source>
</evidence>
<evidence type="ECO:0000256" key="4">
    <source>
        <dbReference type="ARBA" id="ARBA00023125"/>
    </source>
</evidence>
<comment type="caution">
    <text evidence="10">The sequence shown here is derived from an EMBL/GenBank/DDBJ whole genome shotgun (WGS) entry which is preliminary data.</text>
</comment>
<evidence type="ECO:0000256" key="3">
    <source>
        <dbReference type="ARBA" id="ARBA00023015"/>
    </source>
</evidence>
<evidence type="ECO:0000256" key="1">
    <source>
        <dbReference type="ARBA" id="ARBA00022553"/>
    </source>
</evidence>
<protein>
    <submittedName>
        <fullName evidence="10">Response regulator transcription factor</fullName>
    </submittedName>
</protein>
<dbReference type="AlphaFoldDB" id="A0A6I1EJ69"/>
<dbReference type="PROSITE" id="PS50043">
    <property type="entry name" value="HTH_LUXR_2"/>
    <property type="match status" value="1"/>
</dbReference>
<keyword evidence="3" id="KW-0805">Transcription regulation</keyword>
<feature type="domain" description="HTH luxR-type" evidence="7">
    <location>
        <begin position="139"/>
        <end position="204"/>
    </location>
</feature>
<name>A0A6I1EJ69_9BURK</name>
<dbReference type="CDD" id="cd06170">
    <property type="entry name" value="LuxR_C_like"/>
    <property type="match status" value="1"/>
</dbReference>
<dbReference type="PANTHER" id="PTHR44688">
    <property type="entry name" value="DNA-BINDING TRANSCRIPTIONAL ACTIVATOR DEVR_DOSR"/>
    <property type="match status" value="1"/>
</dbReference>
<evidence type="ECO:0000313" key="10">
    <source>
        <dbReference type="EMBL" id="KAB7662993.1"/>
    </source>
</evidence>
<keyword evidence="1 6" id="KW-0597">Phosphoprotein</keyword>
<evidence type="ECO:0000256" key="5">
    <source>
        <dbReference type="ARBA" id="ARBA00023163"/>
    </source>
</evidence>
<dbReference type="EMBL" id="WEHX01000003">
    <property type="protein sequence ID" value="KAB7662993.1"/>
    <property type="molecule type" value="Genomic_DNA"/>
</dbReference>
<dbReference type="InterPro" id="IPR011006">
    <property type="entry name" value="CheY-like_superfamily"/>
</dbReference>
<dbReference type="SMART" id="SM00421">
    <property type="entry name" value="HTH_LUXR"/>
    <property type="match status" value="1"/>
</dbReference>
<proteinExistence type="predicted"/>
<dbReference type="Pfam" id="PF00196">
    <property type="entry name" value="GerE"/>
    <property type="match status" value="1"/>
</dbReference>
<dbReference type="InterPro" id="IPR001789">
    <property type="entry name" value="Sig_transdc_resp-reg_receiver"/>
</dbReference>
<dbReference type="Proteomes" id="UP000430564">
    <property type="component" value="Unassembled WGS sequence"/>
</dbReference>
<dbReference type="EMBL" id="WEHW01000016">
    <property type="protein sequence ID" value="KAB7651367.1"/>
    <property type="molecule type" value="Genomic_DNA"/>
</dbReference>
<dbReference type="InterPro" id="IPR036388">
    <property type="entry name" value="WH-like_DNA-bd_sf"/>
</dbReference>
<dbReference type="GO" id="GO:0006355">
    <property type="term" value="P:regulation of DNA-templated transcription"/>
    <property type="evidence" value="ECO:0007669"/>
    <property type="project" value="InterPro"/>
</dbReference>
<accession>A0A6I1EJ69</accession>
<keyword evidence="2" id="KW-0902">Two-component regulatory system</keyword>
<keyword evidence="12" id="KW-1185">Reference proteome</keyword>
<sequence>MDSKFNKPLIRIIDDDSAVRSSWSFLLSGENYECAEYSDAGTFLASADFRRPGCILLDVRMPSMSGLELQNKLKDIGCDLPIVFVSGHGDIDMAVNAVKNGAFDFIEKPPKESRLIDTIEAAVARNKAMRRDQAEVADFKSRLEQLTQREREVIRMVAQGYSNKEVAAEFGISEKTVQVHRGSAYRKLDLHNAAEIARLLLLSGDPL</sequence>
<dbReference type="FunFam" id="3.40.50.2300:FF:000018">
    <property type="entry name" value="DNA-binding transcriptional regulator NtrC"/>
    <property type="match status" value="1"/>
</dbReference>
<dbReference type="InterPro" id="IPR016032">
    <property type="entry name" value="Sig_transdc_resp-reg_C-effctor"/>
</dbReference>
<dbReference type="SUPFAM" id="SSF46894">
    <property type="entry name" value="C-terminal effector domain of the bipartite response regulators"/>
    <property type="match status" value="1"/>
</dbReference>
<dbReference type="Gene3D" id="1.10.10.10">
    <property type="entry name" value="Winged helix-like DNA-binding domain superfamily/Winged helix DNA-binding domain"/>
    <property type="match status" value="1"/>
</dbReference>
<gene>
    <name evidence="10" type="ORF">GBM95_01225</name>
    <name evidence="9" type="ORF">GBM96_05935</name>
</gene>
<evidence type="ECO:0000313" key="11">
    <source>
        <dbReference type="Proteomes" id="UP000430564"/>
    </source>
</evidence>
<feature type="modified residue" description="4-aspartylphosphate" evidence="6">
    <location>
        <position position="58"/>
    </location>
</feature>
<keyword evidence="4" id="KW-0238">DNA-binding</keyword>
<feature type="domain" description="Response regulatory" evidence="8">
    <location>
        <begin position="9"/>
        <end position="123"/>
    </location>
</feature>
<dbReference type="GO" id="GO:0000160">
    <property type="term" value="P:phosphorelay signal transduction system"/>
    <property type="evidence" value="ECO:0007669"/>
    <property type="project" value="UniProtKB-KW"/>
</dbReference>
<evidence type="ECO:0000256" key="2">
    <source>
        <dbReference type="ARBA" id="ARBA00023012"/>
    </source>
</evidence>
<dbReference type="GO" id="GO:0003677">
    <property type="term" value="F:DNA binding"/>
    <property type="evidence" value="ECO:0007669"/>
    <property type="project" value="UniProtKB-KW"/>
</dbReference>
<evidence type="ECO:0000259" key="7">
    <source>
        <dbReference type="PROSITE" id="PS50043"/>
    </source>
</evidence>
<evidence type="ECO:0000259" key="8">
    <source>
        <dbReference type="PROSITE" id="PS50110"/>
    </source>
</evidence>
<dbReference type="PANTHER" id="PTHR44688:SF16">
    <property type="entry name" value="DNA-BINDING TRANSCRIPTIONAL ACTIVATOR DEVR_DOSR"/>
    <property type="match status" value="1"/>
</dbReference>
<keyword evidence="5" id="KW-0804">Transcription</keyword>
<organism evidence="10 11">
    <name type="scientific">Sutterella seckii</name>
    <dbReference type="NCBI Taxonomy" id="1944635"/>
    <lineage>
        <taxon>Bacteria</taxon>
        <taxon>Pseudomonadati</taxon>
        <taxon>Pseudomonadota</taxon>
        <taxon>Betaproteobacteria</taxon>
        <taxon>Burkholderiales</taxon>
        <taxon>Sutterellaceae</taxon>
        <taxon>Sutterella</taxon>
    </lineage>
</organism>
<reference evidence="11 12" key="1">
    <citation type="submission" date="2019-10" db="EMBL/GenBank/DDBJ databases">
        <title>Genome diversity of Sutterella seckii.</title>
        <authorList>
            <person name="Chaplin A.V."/>
            <person name="Sokolova S.R."/>
            <person name="Mosin K.A."/>
            <person name="Ivanova E.L."/>
            <person name="Kochetkova T.O."/>
            <person name="Goltsov A.Y."/>
            <person name="Trofimov D.Y."/>
            <person name="Efimov B.A."/>
        </authorList>
    </citation>
    <scope>NUCLEOTIDE SEQUENCE [LARGE SCALE GENOMIC DNA]</scope>
    <source>
        <strain evidence="9 12">ASD3426</strain>
        <strain evidence="10 11">ASD393</strain>
    </source>
</reference>
<dbReference type="PROSITE" id="PS00622">
    <property type="entry name" value="HTH_LUXR_1"/>
    <property type="match status" value="1"/>
</dbReference>
<evidence type="ECO:0000256" key="6">
    <source>
        <dbReference type="PROSITE-ProRule" id="PRU00169"/>
    </source>
</evidence>
<dbReference type="SUPFAM" id="SSF52172">
    <property type="entry name" value="CheY-like"/>
    <property type="match status" value="1"/>
</dbReference>
<dbReference type="PROSITE" id="PS50110">
    <property type="entry name" value="RESPONSE_REGULATORY"/>
    <property type="match status" value="1"/>
</dbReference>